<reference evidence="2 4" key="1">
    <citation type="journal article" date="2012" name="Nature">
        <title>Algal genomes reveal evolutionary mosaicism and the fate of nucleomorphs.</title>
        <authorList>
            <consortium name="DOE Joint Genome Institute"/>
            <person name="Curtis B.A."/>
            <person name="Tanifuji G."/>
            <person name="Burki F."/>
            <person name="Gruber A."/>
            <person name="Irimia M."/>
            <person name="Maruyama S."/>
            <person name="Arias M.C."/>
            <person name="Ball S.G."/>
            <person name="Gile G.H."/>
            <person name="Hirakawa Y."/>
            <person name="Hopkins J.F."/>
            <person name="Kuo A."/>
            <person name="Rensing S.A."/>
            <person name="Schmutz J."/>
            <person name="Symeonidi A."/>
            <person name="Elias M."/>
            <person name="Eveleigh R.J."/>
            <person name="Herman E.K."/>
            <person name="Klute M.J."/>
            <person name="Nakayama T."/>
            <person name="Obornik M."/>
            <person name="Reyes-Prieto A."/>
            <person name="Armbrust E.V."/>
            <person name="Aves S.J."/>
            <person name="Beiko R.G."/>
            <person name="Coutinho P."/>
            <person name="Dacks J.B."/>
            <person name="Durnford D.G."/>
            <person name="Fast N.M."/>
            <person name="Green B.R."/>
            <person name="Grisdale C.J."/>
            <person name="Hempel F."/>
            <person name="Henrissat B."/>
            <person name="Hoppner M.P."/>
            <person name="Ishida K."/>
            <person name="Kim E."/>
            <person name="Koreny L."/>
            <person name="Kroth P.G."/>
            <person name="Liu Y."/>
            <person name="Malik S.B."/>
            <person name="Maier U.G."/>
            <person name="McRose D."/>
            <person name="Mock T."/>
            <person name="Neilson J.A."/>
            <person name="Onodera N.T."/>
            <person name="Poole A.M."/>
            <person name="Pritham E.J."/>
            <person name="Richards T.A."/>
            <person name="Rocap G."/>
            <person name="Roy S.W."/>
            <person name="Sarai C."/>
            <person name="Schaack S."/>
            <person name="Shirato S."/>
            <person name="Slamovits C.H."/>
            <person name="Spencer D.F."/>
            <person name="Suzuki S."/>
            <person name="Worden A.Z."/>
            <person name="Zauner S."/>
            <person name="Barry K."/>
            <person name="Bell C."/>
            <person name="Bharti A.K."/>
            <person name="Crow J.A."/>
            <person name="Grimwood J."/>
            <person name="Kramer R."/>
            <person name="Lindquist E."/>
            <person name="Lucas S."/>
            <person name="Salamov A."/>
            <person name="McFadden G.I."/>
            <person name="Lane C.E."/>
            <person name="Keeling P.J."/>
            <person name="Gray M.W."/>
            <person name="Grigoriev I.V."/>
            <person name="Archibald J.M."/>
        </authorList>
    </citation>
    <scope>NUCLEOTIDE SEQUENCE</scope>
    <source>
        <strain evidence="2 4">CCMP2712</strain>
    </source>
</reference>
<dbReference type="AlphaFoldDB" id="L1J358"/>
<evidence type="ECO:0000313" key="4">
    <source>
        <dbReference type="Proteomes" id="UP000011087"/>
    </source>
</evidence>
<evidence type="ECO:0000313" key="2">
    <source>
        <dbReference type="EMBL" id="EKX42941.1"/>
    </source>
</evidence>
<dbReference type="Pfam" id="PF13563">
    <property type="entry name" value="2_5_RNA_ligase2"/>
    <property type="match status" value="1"/>
</dbReference>
<sequence length="750" mass="85048">MGVPVLDNAKEEVEEGEFFEESLSRVVDPSSHGPRTFGRWEKRQPTIEEVRAGMRKVEQALDACACEREVQVGICIIPPHSSWEQIQTIRSKHDRHHLRWMPHLNLLYPLLLTQEELDALPQRLQSVTRQGGGSFCVSLSTIGVFRHPLSVMLWVGPSKEAKEKLVALQSCLKSTLDGFIPRERKEAMLLKFKNASGSSRMTDLKPSLTMEESEDDDDVYDDVDFTPHVCLGQWKSLEEAEEERTKIAEHWQPIEWNLSAIFVIDTDENGTHSVHSTLPLSPHGSQTSWTDLSRRLEGSRELSLGRSSQEKGKKQSTAVERPKVADRSPRWQRGELFSEDKEHKEDETVSLADAQLQLPSLERKTTRRNGTAADLSSSFPASVLLPPSSSSVIGAFVAGSQLLGPSPLKFAQYVRELQEENRKVQESSPFRAPLALTAPTVFPKAESLRPTIFSDLDDQMMMLASRQQEAQLSSGYGNGSLLSRSFSFNTPAAARIIASGTQLEQERLTELLKNRKQMVWKREMALESKKVFNRKVAKEVGALRGEVSLKQVREHRWNEAINEARRDVSFLSPLLALIRSLQFRVNKLKLEAFESKEQQARRWCNSMARDIVQTLTLMDKQQVMELVRDKDKWSRVKDVLQAAAGSFLTETLTRMRQTQGNLRLDYSLLWLLEKADIEASSQLAFDYVMTMTDFGARKGSGWDNHVNTDRQVRVMSPARSDGLLRASSEFKLDVGDVPGFYVYYDMYGWC</sequence>
<feature type="compositionally biased region" description="Basic and acidic residues" evidence="1">
    <location>
        <begin position="320"/>
        <end position="347"/>
    </location>
</feature>
<reference evidence="4" key="2">
    <citation type="submission" date="2012-11" db="EMBL/GenBank/DDBJ databases">
        <authorList>
            <person name="Kuo A."/>
            <person name="Curtis B.A."/>
            <person name="Tanifuji G."/>
            <person name="Burki F."/>
            <person name="Gruber A."/>
            <person name="Irimia M."/>
            <person name="Maruyama S."/>
            <person name="Arias M.C."/>
            <person name="Ball S.G."/>
            <person name="Gile G.H."/>
            <person name="Hirakawa Y."/>
            <person name="Hopkins J.F."/>
            <person name="Rensing S.A."/>
            <person name="Schmutz J."/>
            <person name="Symeonidi A."/>
            <person name="Elias M."/>
            <person name="Eveleigh R.J."/>
            <person name="Herman E.K."/>
            <person name="Klute M.J."/>
            <person name="Nakayama T."/>
            <person name="Obornik M."/>
            <person name="Reyes-Prieto A."/>
            <person name="Armbrust E.V."/>
            <person name="Aves S.J."/>
            <person name="Beiko R.G."/>
            <person name="Coutinho P."/>
            <person name="Dacks J.B."/>
            <person name="Durnford D.G."/>
            <person name="Fast N.M."/>
            <person name="Green B.R."/>
            <person name="Grisdale C."/>
            <person name="Hempe F."/>
            <person name="Henrissat B."/>
            <person name="Hoppner M.P."/>
            <person name="Ishida K.-I."/>
            <person name="Kim E."/>
            <person name="Koreny L."/>
            <person name="Kroth P.G."/>
            <person name="Liu Y."/>
            <person name="Malik S.-B."/>
            <person name="Maier U.G."/>
            <person name="McRose D."/>
            <person name="Mock T."/>
            <person name="Neilson J.A."/>
            <person name="Onodera N.T."/>
            <person name="Poole A.M."/>
            <person name="Pritham E.J."/>
            <person name="Richards T.A."/>
            <person name="Rocap G."/>
            <person name="Roy S.W."/>
            <person name="Sarai C."/>
            <person name="Schaack S."/>
            <person name="Shirato S."/>
            <person name="Slamovits C.H."/>
            <person name="Spencer D.F."/>
            <person name="Suzuki S."/>
            <person name="Worden A.Z."/>
            <person name="Zauner S."/>
            <person name="Barry K."/>
            <person name="Bell C."/>
            <person name="Bharti A.K."/>
            <person name="Crow J.A."/>
            <person name="Grimwood J."/>
            <person name="Kramer R."/>
            <person name="Lindquist E."/>
            <person name="Lucas S."/>
            <person name="Salamov A."/>
            <person name="McFadden G.I."/>
            <person name="Lane C.E."/>
            <person name="Keeling P.J."/>
            <person name="Gray M.W."/>
            <person name="Grigoriev I.V."/>
            <person name="Archibald J.M."/>
        </authorList>
    </citation>
    <scope>NUCLEOTIDE SEQUENCE</scope>
    <source>
        <strain evidence="4">CCMP2712</strain>
    </source>
</reference>
<protein>
    <submittedName>
        <fullName evidence="2 3">Uncharacterized protein</fullName>
    </submittedName>
</protein>
<name>L1J358_GUITC</name>
<dbReference type="EMBL" id="JH993013">
    <property type="protein sequence ID" value="EKX42941.1"/>
    <property type="molecule type" value="Genomic_DNA"/>
</dbReference>
<dbReference type="RefSeq" id="XP_005829921.1">
    <property type="nucleotide sequence ID" value="XM_005829864.1"/>
</dbReference>
<accession>L1J358</accession>
<dbReference type="PANTHER" id="PTHR37474">
    <property type="entry name" value="RNA LIGASE/CYCLIC NUCLEOTIDE PHOSPHODIESTERASE"/>
    <property type="match status" value="1"/>
</dbReference>
<dbReference type="PANTHER" id="PTHR37474:SF1">
    <property type="entry name" value="2'-5' RNA LIGASE FAMILY PROTEIN"/>
    <property type="match status" value="1"/>
</dbReference>
<dbReference type="KEGG" id="gtt:GUITHDRAFT_110987"/>
<keyword evidence="4" id="KW-1185">Reference proteome</keyword>
<dbReference type="Gene3D" id="3.90.1140.10">
    <property type="entry name" value="Cyclic phosphodiesterase"/>
    <property type="match status" value="1"/>
</dbReference>
<gene>
    <name evidence="2" type="ORF">GUITHDRAFT_110987</name>
</gene>
<dbReference type="HOGENOM" id="CLU_371094_0_0_1"/>
<dbReference type="PaxDb" id="55529-EKX42941"/>
<dbReference type="EnsemblProtists" id="EKX42941">
    <property type="protein sequence ID" value="EKX42941"/>
    <property type="gene ID" value="GUITHDRAFT_110987"/>
</dbReference>
<dbReference type="SUPFAM" id="SSF55144">
    <property type="entry name" value="LigT-like"/>
    <property type="match status" value="1"/>
</dbReference>
<feature type="region of interest" description="Disordered" evidence="1">
    <location>
        <begin position="299"/>
        <end position="374"/>
    </location>
</feature>
<dbReference type="InterPro" id="IPR009097">
    <property type="entry name" value="Cyclic_Pdiesterase"/>
</dbReference>
<proteinExistence type="predicted"/>
<evidence type="ECO:0000313" key="3">
    <source>
        <dbReference type="EnsemblProtists" id="EKX42941"/>
    </source>
</evidence>
<reference evidence="3" key="3">
    <citation type="submission" date="2016-03" db="UniProtKB">
        <authorList>
            <consortium name="EnsemblProtists"/>
        </authorList>
    </citation>
    <scope>IDENTIFICATION</scope>
</reference>
<dbReference type="GeneID" id="17299574"/>
<evidence type="ECO:0000256" key="1">
    <source>
        <dbReference type="SAM" id="MobiDB-lite"/>
    </source>
</evidence>
<dbReference type="Proteomes" id="UP000011087">
    <property type="component" value="Unassembled WGS sequence"/>
</dbReference>
<organism evidence="2">
    <name type="scientific">Guillardia theta (strain CCMP2712)</name>
    <name type="common">Cryptophyte</name>
    <dbReference type="NCBI Taxonomy" id="905079"/>
    <lineage>
        <taxon>Eukaryota</taxon>
        <taxon>Cryptophyceae</taxon>
        <taxon>Pyrenomonadales</taxon>
        <taxon>Geminigeraceae</taxon>
        <taxon>Guillardia</taxon>
    </lineage>
</organism>